<organism evidence="2 3">
    <name type="scientific">candidate division KSB3 bacterium</name>
    <dbReference type="NCBI Taxonomy" id="2044937"/>
    <lineage>
        <taxon>Bacteria</taxon>
        <taxon>candidate division KSB3</taxon>
    </lineage>
</organism>
<sequence>MSTKDENPRPHGTCTACQINLNFDFTMAFQPIVESDTRTIFAHEALVRGRQNEPAAQILAQVNEQNRYRFDQDCRIKAIRLVAELGMQTHLSINFLPNAVYQPEACIQATLEIAQLAKFPREKLIFEITEGEKIDDHGHLVNIIRTYKQLGVKTAIDDFGAGYSGLNLLAEFQPDIIKLDMALIRNIHTDKVRQAIVKGSLEVARELACEVIAEGIEARQEMIVLRDLGIHLFQGYYFAKPAFQRLAPVGPNVFDT</sequence>
<dbReference type="GO" id="GO:0071111">
    <property type="term" value="F:cyclic-guanylate-specific phosphodiesterase activity"/>
    <property type="evidence" value="ECO:0007669"/>
    <property type="project" value="InterPro"/>
</dbReference>
<dbReference type="PANTHER" id="PTHR33121:SF15">
    <property type="entry name" value="BLUE LIGHT- AND TEMPERATURE-REGULATED ANTIREPRESSOR BLUF"/>
    <property type="match status" value="1"/>
</dbReference>
<feature type="domain" description="EAL" evidence="1">
    <location>
        <begin position="6"/>
        <end position="255"/>
    </location>
</feature>
<gene>
    <name evidence="2" type="ORF">GF339_11090</name>
</gene>
<accession>A0A9D5JWQ3</accession>
<dbReference type="PROSITE" id="PS50883">
    <property type="entry name" value="EAL"/>
    <property type="match status" value="1"/>
</dbReference>
<dbReference type="AlphaFoldDB" id="A0A9D5JWQ3"/>
<comment type="caution">
    <text evidence="2">The sequence shown here is derived from an EMBL/GenBank/DDBJ whole genome shotgun (WGS) entry which is preliminary data.</text>
</comment>
<dbReference type="Gene3D" id="3.20.20.450">
    <property type="entry name" value="EAL domain"/>
    <property type="match status" value="1"/>
</dbReference>
<dbReference type="InterPro" id="IPR050706">
    <property type="entry name" value="Cyclic-di-GMP_PDE-like"/>
</dbReference>
<dbReference type="InterPro" id="IPR035919">
    <property type="entry name" value="EAL_sf"/>
</dbReference>
<reference evidence="2" key="1">
    <citation type="submission" date="2019-11" db="EMBL/GenBank/DDBJ databases">
        <title>Microbial mats filling the niche in hypersaline microbial mats.</title>
        <authorList>
            <person name="Wong H.L."/>
            <person name="Macleod F.I."/>
            <person name="White R.A. III"/>
            <person name="Burns B.P."/>
        </authorList>
    </citation>
    <scope>NUCLEOTIDE SEQUENCE</scope>
    <source>
        <strain evidence="2">Rbin_158</strain>
    </source>
</reference>
<dbReference type="Pfam" id="PF00563">
    <property type="entry name" value="EAL"/>
    <property type="match status" value="1"/>
</dbReference>
<evidence type="ECO:0000259" key="1">
    <source>
        <dbReference type="PROSITE" id="PS50883"/>
    </source>
</evidence>
<dbReference type="SUPFAM" id="SSF141868">
    <property type="entry name" value="EAL domain-like"/>
    <property type="match status" value="1"/>
</dbReference>
<evidence type="ECO:0000313" key="2">
    <source>
        <dbReference type="EMBL" id="MBD3325121.1"/>
    </source>
</evidence>
<evidence type="ECO:0000313" key="3">
    <source>
        <dbReference type="Proteomes" id="UP000649604"/>
    </source>
</evidence>
<dbReference type="InterPro" id="IPR001633">
    <property type="entry name" value="EAL_dom"/>
</dbReference>
<dbReference type="CDD" id="cd01948">
    <property type="entry name" value="EAL"/>
    <property type="match status" value="1"/>
</dbReference>
<proteinExistence type="predicted"/>
<dbReference type="PANTHER" id="PTHR33121">
    <property type="entry name" value="CYCLIC DI-GMP PHOSPHODIESTERASE PDEF"/>
    <property type="match status" value="1"/>
</dbReference>
<dbReference type="EMBL" id="WJJP01000359">
    <property type="protein sequence ID" value="MBD3325121.1"/>
    <property type="molecule type" value="Genomic_DNA"/>
</dbReference>
<protein>
    <submittedName>
        <fullName evidence="2">EAL domain-containing protein</fullName>
    </submittedName>
</protein>
<dbReference type="SMART" id="SM00052">
    <property type="entry name" value="EAL"/>
    <property type="match status" value="1"/>
</dbReference>
<dbReference type="Proteomes" id="UP000649604">
    <property type="component" value="Unassembled WGS sequence"/>
</dbReference>
<name>A0A9D5JWQ3_9BACT</name>